<comment type="subcellular location">
    <subcellularLocation>
        <location evidence="1 7">Nucleus</location>
    </subcellularLocation>
</comment>
<evidence type="ECO:0000313" key="10">
    <source>
        <dbReference type="Proteomes" id="UP000799429"/>
    </source>
</evidence>
<dbReference type="InterPro" id="IPR032705">
    <property type="entry name" value="ORC4_C"/>
</dbReference>
<gene>
    <name evidence="9" type="ORF">M501DRAFT_940503</name>
</gene>
<dbReference type="AlphaFoldDB" id="A0A9P4VLW9"/>
<dbReference type="Pfam" id="PF13191">
    <property type="entry name" value="AAA_16"/>
    <property type="match status" value="1"/>
</dbReference>
<dbReference type="FunFam" id="3.40.50.300:FF:001597">
    <property type="entry name" value="Origin recognition complex subunit Orc4"/>
    <property type="match status" value="1"/>
</dbReference>
<dbReference type="InterPro" id="IPR041664">
    <property type="entry name" value="AAA_16"/>
</dbReference>
<dbReference type="Pfam" id="PF14629">
    <property type="entry name" value="ORC4_C"/>
    <property type="match status" value="1"/>
</dbReference>
<dbReference type="Proteomes" id="UP000799429">
    <property type="component" value="Unassembled WGS sequence"/>
</dbReference>
<comment type="caution">
    <text evidence="9">The sequence shown here is derived from an EMBL/GenBank/DDBJ whole genome shotgun (WGS) entry which is preliminary data.</text>
</comment>
<keyword evidence="4 7" id="KW-0235">DNA replication</keyword>
<evidence type="ECO:0000256" key="1">
    <source>
        <dbReference type="ARBA" id="ARBA00004123"/>
    </source>
</evidence>
<comment type="similarity">
    <text evidence="2 7">Belongs to the ORC4 family.</text>
</comment>
<evidence type="ECO:0000259" key="8">
    <source>
        <dbReference type="SMART" id="SM00382"/>
    </source>
</evidence>
<proteinExistence type="inferred from homology"/>
<dbReference type="SUPFAM" id="SSF52540">
    <property type="entry name" value="P-loop containing nucleoside triphosphate hydrolases"/>
    <property type="match status" value="1"/>
</dbReference>
<evidence type="ECO:0000313" key="9">
    <source>
        <dbReference type="EMBL" id="KAF2836008.1"/>
    </source>
</evidence>
<dbReference type="PANTHER" id="PTHR12087">
    <property type="entry name" value="ORIGIN RECOGNITION COMPLEX SUBUNIT 4"/>
    <property type="match status" value="1"/>
</dbReference>
<accession>A0A9P4VLW9</accession>
<sequence length="489" mass="53713">MSIRDKSKASSKVNGFHTGPEYTVDNVSAPSASETSFHLLQRLVLEKITGKRSIPLTGLEDEYTKVYQLLEQTVVSGEGNSMLLIGGRGSGKSSLVRKSIAELSKAQKENFHVINLNGFIHTDDKLALREIWRQLGREMEIEDDSLSKNYADTLATLLALLSHPSEIAGEESDKVAKAVLFIMDEFDLFASHPRQTLLYNLFDIAQSRKAPVAVLGLTTRIDVTESLEKRVKSRFSHRYIHISLPKSFSAFKEIFKAALQVRPEELNVEERALLSTPLERQEKRKKASKEPISLLASWNSSIDSLLSNLDFQQSHLHPIYATTKSIPALLSSLYLPVAALTPTSPLLNPTTVDSVPALVAPQSNLSLLSLSDLALALLIAAARLDIILDTDTCNFLLAYNEYVALASKARIQSAASGALAGGTRVWGKDVARREWETLVSLGLLMPVIGTGGGAIIGERAMVRCDVALEEIGEACRGMDRVMTKWCRQI</sequence>
<reference evidence="9" key="1">
    <citation type="journal article" date="2020" name="Stud. Mycol.">
        <title>101 Dothideomycetes genomes: a test case for predicting lifestyles and emergence of pathogens.</title>
        <authorList>
            <person name="Haridas S."/>
            <person name="Albert R."/>
            <person name="Binder M."/>
            <person name="Bloem J."/>
            <person name="Labutti K."/>
            <person name="Salamov A."/>
            <person name="Andreopoulos B."/>
            <person name="Baker S."/>
            <person name="Barry K."/>
            <person name="Bills G."/>
            <person name="Bluhm B."/>
            <person name="Cannon C."/>
            <person name="Castanera R."/>
            <person name="Culley D."/>
            <person name="Daum C."/>
            <person name="Ezra D."/>
            <person name="Gonzalez J."/>
            <person name="Henrissat B."/>
            <person name="Kuo A."/>
            <person name="Liang C."/>
            <person name="Lipzen A."/>
            <person name="Lutzoni F."/>
            <person name="Magnuson J."/>
            <person name="Mondo S."/>
            <person name="Nolan M."/>
            <person name="Ohm R."/>
            <person name="Pangilinan J."/>
            <person name="Park H.-J."/>
            <person name="Ramirez L."/>
            <person name="Alfaro M."/>
            <person name="Sun H."/>
            <person name="Tritt A."/>
            <person name="Yoshinaga Y."/>
            <person name="Zwiers L.-H."/>
            <person name="Turgeon B."/>
            <person name="Goodwin S."/>
            <person name="Spatafora J."/>
            <person name="Crous P."/>
            <person name="Grigoriev I."/>
        </authorList>
    </citation>
    <scope>NUCLEOTIDE SEQUENCE</scope>
    <source>
        <strain evidence="9">CBS 101060</strain>
    </source>
</reference>
<dbReference type="InterPro" id="IPR016527">
    <property type="entry name" value="ORC4"/>
</dbReference>
<dbReference type="EMBL" id="MU006105">
    <property type="protein sequence ID" value="KAF2836008.1"/>
    <property type="molecule type" value="Genomic_DNA"/>
</dbReference>
<evidence type="ECO:0000256" key="4">
    <source>
        <dbReference type="ARBA" id="ARBA00022705"/>
    </source>
</evidence>
<keyword evidence="5 7" id="KW-0238">DNA-binding</keyword>
<dbReference type="InterPro" id="IPR003593">
    <property type="entry name" value="AAA+_ATPase"/>
</dbReference>
<evidence type="ECO:0000256" key="2">
    <source>
        <dbReference type="ARBA" id="ARBA00005334"/>
    </source>
</evidence>
<organism evidence="9 10">
    <name type="scientific">Patellaria atrata CBS 101060</name>
    <dbReference type="NCBI Taxonomy" id="1346257"/>
    <lineage>
        <taxon>Eukaryota</taxon>
        <taxon>Fungi</taxon>
        <taxon>Dikarya</taxon>
        <taxon>Ascomycota</taxon>
        <taxon>Pezizomycotina</taxon>
        <taxon>Dothideomycetes</taxon>
        <taxon>Dothideomycetes incertae sedis</taxon>
        <taxon>Patellariales</taxon>
        <taxon>Patellariaceae</taxon>
        <taxon>Patellaria</taxon>
    </lineage>
</organism>
<dbReference type="GO" id="GO:0003688">
    <property type="term" value="F:DNA replication origin binding"/>
    <property type="evidence" value="ECO:0007669"/>
    <property type="project" value="TreeGrafter"/>
</dbReference>
<dbReference type="InterPro" id="IPR027417">
    <property type="entry name" value="P-loop_NTPase"/>
</dbReference>
<dbReference type="GO" id="GO:0005664">
    <property type="term" value="C:nuclear origin of replication recognition complex"/>
    <property type="evidence" value="ECO:0007669"/>
    <property type="project" value="TreeGrafter"/>
</dbReference>
<dbReference type="OrthoDB" id="343623at2759"/>
<evidence type="ECO:0000256" key="3">
    <source>
        <dbReference type="ARBA" id="ARBA00019083"/>
    </source>
</evidence>
<evidence type="ECO:0000256" key="6">
    <source>
        <dbReference type="ARBA" id="ARBA00023242"/>
    </source>
</evidence>
<evidence type="ECO:0000256" key="7">
    <source>
        <dbReference type="PIRNR" id="PIRNR007858"/>
    </source>
</evidence>
<protein>
    <recommendedName>
        <fullName evidence="3 7">Origin recognition complex subunit 4</fullName>
    </recommendedName>
</protein>
<keyword evidence="10" id="KW-1185">Reference proteome</keyword>
<comment type="function">
    <text evidence="7">Component of the origin recognition complex (ORC) that binds origins of replication.</text>
</comment>
<dbReference type="PANTHER" id="PTHR12087:SF0">
    <property type="entry name" value="ORIGIN RECOGNITION COMPLEX SUBUNIT 4"/>
    <property type="match status" value="1"/>
</dbReference>
<evidence type="ECO:0000256" key="5">
    <source>
        <dbReference type="ARBA" id="ARBA00023125"/>
    </source>
</evidence>
<dbReference type="Gene3D" id="3.40.50.300">
    <property type="entry name" value="P-loop containing nucleotide triphosphate hydrolases"/>
    <property type="match status" value="1"/>
</dbReference>
<keyword evidence="6 7" id="KW-0539">Nucleus</keyword>
<dbReference type="SMART" id="SM00382">
    <property type="entry name" value="AAA"/>
    <property type="match status" value="1"/>
</dbReference>
<name>A0A9P4VLW9_9PEZI</name>
<feature type="domain" description="AAA+ ATPase" evidence="8">
    <location>
        <begin position="78"/>
        <end position="245"/>
    </location>
</feature>
<dbReference type="PIRSF" id="PIRSF007858">
    <property type="entry name" value="ORC4"/>
    <property type="match status" value="1"/>
</dbReference>
<dbReference type="GO" id="GO:0006270">
    <property type="term" value="P:DNA replication initiation"/>
    <property type="evidence" value="ECO:0007669"/>
    <property type="project" value="TreeGrafter"/>
</dbReference>